<accession>A0AAV6ZGV8</accession>
<feature type="chain" id="PRO_5043574504" evidence="1">
    <location>
        <begin position="19"/>
        <end position="105"/>
    </location>
</feature>
<evidence type="ECO:0000256" key="1">
    <source>
        <dbReference type="SAM" id="SignalP"/>
    </source>
</evidence>
<protein>
    <submittedName>
        <fullName evidence="2">Uncharacterized protein</fullName>
    </submittedName>
</protein>
<evidence type="ECO:0000313" key="2">
    <source>
        <dbReference type="EMBL" id="KAG8545766.1"/>
    </source>
</evidence>
<feature type="signal peptide" evidence="1">
    <location>
        <begin position="1"/>
        <end position="18"/>
    </location>
</feature>
<name>A0AAV6ZGV8_ENGPU</name>
<dbReference type="Proteomes" id="UP000824782">
    <property type="component" value="Unassembled WGS sequence"/>
</dbReference>
<organism evidence="2 3">
    <name type="scientific">Engystomops pustulosus</name>
    <name type="common">Tungara frog</name>
    <name type="synonym">Physalaemus pustulosus</name>
    <dbReference type="NCBI Taxonomy" id="76066"/>
    <lineage>
        <taxon>Eukaryota</taxon>
        <taxon>Metazoa</taxon>
        <taxon>Chordata</taxon>
        <taxon>Craniata</taxon>
        <taxon>Vertebrata</taxon>
        <taxon>Euteleostomi</taxon>
        <taxon>Amphibia</taxon>
        <taxon>Batrachia</taxon>
        <taxon>Anura</taxon>
        <taxon>Neobatrachia</taxon>
        <taxon>Hyloidea</taxon>
        <taxon>Leptodactylidae</taxon>
        <taxon>Leiuperinae</taxon>
        <taxon>Engystomops</taxon>
    </lineage>
</organism>
<keyword evidence="1" id="KW-0732">Signal</keyword>
<comment type="caution">
    <text evidence="2">The sequence shown here is derived from an EMBL/GenBank/DDBJ whole genome shotgun (WGS) entry which is preliminary data.</text>
</comment>
<dbReference type="AlphaFoldDB" id="A0AAV6ZGV8"/>
<gene>
    <name evidence="2" type="ORF">GDO81_020347</name>
</gene>
<reference evidence="2" key="1">
    <citation type="thesis" date="2020" institute="ProQuest LLC" country="789 East Eisenhower Parkway, Ann Arbor, MI, USA">
        <title>Comparative Genomics and Chromosome Evolution.</title>
        <authorList>
            <person name="Mudd A.B."/>
        </authorList>
    </citation>
    <scope>NUCLEOTIDE SEQUENCE</scope>
    <source>
        <strain evidence="2">237g6f4</strain>
        <tissue evidence="2">Blood</tissue>
    </source>
</reference>
<keyword evidence="3" id="KW-1185">Reference proteome</keyword>
<dbReference type="EMBL" id="WNYA01001436">
    <property type="protein sequence ID" value="KAG8545766.1"/>
    <property type="molecule type" value="Genomic_DNA"/>
</dbReference>
<evidence type="ECO:0000313" key="3">
    <source>
        <dbReference type="Proteomes" id="UP000824782"/>
    </source>
</evidence>
<proteinExistence type="predicted"/>
<sequence>MSGVQTSVLFLLILTAHMSDLHCGFATLLSILTWNVLPPPFLFWLSKAHTHSSQGTSHTVLYNNSDPDAGHQVAMHIYPPIPAVYSPQVSPLPESQASHRLTYVI</sequence>